<dbReference type="InterPro" id="IPR005225">
    <property type="entry name" value="Small_GTP-bd"/>
</dbReference>
<sequence>MLTLGTKASHVCRKDFFVSKNDHPNVFVHVLRKPLPKTADSNVSNVLALFISQKKYTICRGGVNSLPLAGNTTKMKGQAKDSAPRRLVIMGSSGVGKTALISMFLRGRVSPIYYPTVENCFAWKMSKGGSECQLEIIDTSGSGDFPAMHKLYISTGQIFILLHSLEDPKSFDEMLRILEEISQERPDEQIPIFVVGNKADLVSVLPPESLSVRCLKGCV</sequence>
<evidence type="ECO:0000256" key="2">
    <source>
        <dbReference type="ARBA" id="ARBA00022475"/>
    </source>
</evidence>
<dbReference type="GO" id="GO:0003924">
    <property type="term" value="F:GTPase activity"/>
    <property type="evidence" value="ECO:0007669"/>
    <property type="project" value="InterPro"/>
</dbReference>
<dbReference type="InterPro" id="IPR001806">
    <property type="entry name" value="Small_GTPase"/>
</dbReference>
<reference evidence="9" key="1">
    <citation type="submission" date="2025-08" db="UniProtKB">
        <authorList>
            <consortium name="RefSeq"/>
        </authorList>
    </citation>
    <scope>IDENTIFICATION</scope>
</reference>
<keyword evidence="4" id="KW-0547">Nucleotide-binding</keyword>
<keyword evidence="3" id="KW-0488">Methylation</keyword>
<dbReference type="PANTHER" id="PTHR46149:SF7">
    <property type="entry name" value="GTP-BINDING PROTEIN DI-RAS2"/>
    <property type="match status" value="1"/>
</dbReference>
<dbReference type="Proteomes" id="UP000694845">
    <property type="component" value="Unplaced"/>
</dbReference>
<dbReference type="PROSITE" id="PS51419">
    <property type="entry name" value="RAB"/>
    <property type="match status" value="1"/>
</dbReference>
<comment type="subcellular location">
    <subcellularLocation>
        <location evidence="1">Cell membrane</location>
        <topology evidence="1">Lipid-anchor</topology>
    </subcellularLocation>
</comment>
<keyword evidence="8" id="KW-1185">Reference proteome</keyword>
<dbReference type="GO" id="GO:0005525">
    <property type="term" value="F:GTP binding"/>
    <property type="evidence" value="ECO:0007669"/>
    <property type="project" value="UniProtKB-KW"/>
</dbReference>
<evidence type="ECO:0000256" key="6">
    <source>
        <dbReference type="ARBA" id="ARBA00023288"/>
    </source>
</evidence>
<evidence type="ECO:0000313" key="9">
    <source>
        <dbReference type="RefSeq" id="XP_022111359.1"/>
    </source>
</evidence>
<dbReference type="GO" id="GO:0005886">
    <property type="term" value="C:plasma membrane"/>
    <property type="evidence" value="ECO:0007669"/>
    <property type="project" value="UniProtKB-SubCell"/>
</dbReference>
<dbReference type="PRINTS" id="PR00449">
    <property type="entry name" value="RASTRNSFRMNG"/>
</dbReference>
<dbReference type="NCBIfam" id="TIGR00231">
    <property type="entry name" value="small_GTP"/>
    <property type="match status" value="1"/>
</dbReference>
<dbReference type="OrthoDB" id="265044at2759"/>
<evidence type="ECO:0000256" key="5">
    <source>
        <dbReference type="ARBA" id="ARBA00023136"/>
    </source>
</evidence>
<dbReference type="PANTHER" id="PTHR46149">
    <property type="entry name" value="MIP08469P"/>
    <property type="match status" value="1"/>
</dbReference>
<evidence type="ECO:0000256" key="1">
    <source>
        <dbReference type="ARBA" id="ARBA00004193"/>
    </source>
</evidence>
<dbReference type="Gene3D" id="3.40.50.300">
    <property type="entry name" value="P-loop containing nucleotide triphosphate hydrolases"/>
    <property type="match status" value="1"/>
</dbReference>
<evidence type="ECO:0000256" key="4">
    <source>
        <dbReference type="ARBA" id="ARBA00023134"/>
    </source>
</evidence>
<evidence type="ECO:0000256" key="7">
    <source>
        <dbReference type="ARBA" id="ARBA00038061"/>
    </source>
</evidence>
<proteinExistence type="inferred from homology"/>
<keyword evidence="5" id="KW-0472">Membrane</keyword>
<keyword evidence="4" id="KW-0342">GTP-binding</keyword>
<dbReference type="SUPFAM" id="SSF52540">
    <property type="entry name" value="P-loop containing nucleoside triphosphate hydrolases"/>
    <property type="match status" value="1"/>
</dbReference>
<name>A0A8B8A101_ACAPL</name>
<dbReference type="SMART" id="SM00173">
    <property type="entry name" value="RAS"/>
    <property type="match status" value="1"/>
</dbReference>
<gene>
    <name evidence="9" type="primary">LOC110990592</name>
</gene>
<dbReference type="InterPro" id="IPR052236">
    <property type="entry name" value="Small_GTPase_RasD"/>
</dbReference>
<protein>
    <submittedName>
        <fullName evidence="9">Ras-related protein Rap-1b-like</fullName>
    </submittedName>
</protein>
<keyword evidence="2" id="KW-1003">Cell membrane</keyword>
<comment type="similarity">
    <text evidence="7">Belongs to the small GTPase superfamily. RasD family.</text>
</comment>
<dbReference type="PROSITE" id="PS51421">
    <property type="entry name" value="RAS"/>
    <property type="match status" value="1"/>
</dbReference>
<dbReference type="AlphaFoldDB" id="A0A8B8A101"/>
<evidence type="ECO:0000256" key="3">
    <source>
        <dbReference type="ARBA" id="ARBA00022481"/>
    </source>
</evidence>
<accession>A0A8B8A101</accession>
<dbReference type="KEGG" id="aplc:110990592"/>
<organism evidence="8 9">
    <name type="scientific">Acanthaster planci</name>
    <name type="common">Crown-of-thorns starfish</name>
    <dbReference type="NCBI Taxonomy" id="133434"/>
    <lineage>
        <taxon>Eukaryota</taxon>
        <taxon>Metazoa</taxon>
        <taxon>Echinodermata</taxon>
        <taxon>Eleutherozoa</taxon>
        <taxon>Asterozoa</taxon>
        <taxon>Asteroidea</taxon>
        <taxon>Valvatacea</taxon>
        <taxon>Valvatida</taxon>
        <taxon>Acanthasteridae</taxon>
        <taxon>Acanthaster</taxon>
    </lineage>
</organism>
<evidence type="ECO:0000313" key="8">
    <source>
        <dbReference type="Proteomes" id="UP000694845"/>
    </source>
</evidence>
<dbReference type="Pfam" id="PF00071">
    <property type="entry name" value="Ras"/>
    <property type="match status" value="1"/>
</dbReference>
<dbReference type="InterPro" id="IPR027417">
    <property type="entry name" value="P-loop_NTPase"/>
</dbReference>
<dbReference type="SMART" id="SM00175">
    <property type="entry name" value="RAB"/>
    <property type="match status" value="1"/>
</dbReference>
<keyword evidence="6" id="KW-0449">Lipoprotein</keyword>
<dbReference type="GeneID" id="110990592"/>
<dbReference type="RefSeq" id="XP_022111359.1">
    <property type="nucleotide sequence ID" value="XM_022255667.1"/>
</dbReference>